<dbReference type="InterPro" id="IPR051448">
    <property type="entry name" value="CdaR-like_regulators"/>
</dbReference>
<evidence type="ECO:0000259" key="2">
    <source>
        <dbReference type="Pfam" id="PF13556"/>
    </source>
</evidence>
<keyword evidence="5" id="KW-1185">Reference proteome</keyword>
<dbReference type="AlphaFoldDB" id="A0A810KWF0"/>
<feature type="region of interest" description="Disordered" evidence="1">
    <location>
        <begin position="408"/>
        <end position="440"/>
    </location>
</feature>
<evidence type="ECO:0000259" key="3">
    <source>
        <dbReference type="Pfam" id="PF14361"/>
    </source>
</evidence>
<evidence type="ECO:0000313" key="4">
    <source>
        <dbReference type="EMBL" id="BCJ26656.1"/>
    </source>
</evidence>
<proteinExistence type="predicted"/>
<dbReference type="PANTHER" id="PTHR33744:SF1">
    <property type="entry name" value="DNA-BINDING TRANSCRIPTIONAL ACTIVATOR ADER"/>
    <property type="match status" value="1"/>
</dbReference>
<accession>A0A810KWF0</accession>
<protein>
    <submittedName>
        <fullName evidence="4">Transcriptional regulator</fullName>
    </submittedName>
</protein>
<sequence length="440" mass="46556">MGDSVTDHNLGATQPPLRIGGRCVAALLREQIPVLTRQVLARLVIELPVYAQLPTEEVGGDIADIVGHNLRTFADVLQRRQPVTDEQLAAQRDSAAQRAEEGVPLDAILSAYQIGVAMAWSELTAGAGPADLPDVLATAGQVLAFERRVLSAVSAAYLEVRQILGSEEHGGRHALLTALVAGEALDKFAHHNGPRPAPRYVVLHLTLAPHPDEVGGGAVAGVAARRKVRRVRAVLDRFAGEPTLTALDSSGGTALVPAGVPPPWPTLTDLVGRAADAAGCAITAAAAVVPPPQVPAAVAQTAEIVALVRRTGRRPGLYRLADVLLDYQLSRPSDALPGLAELLAPLDHKPDLLHTLDTFLRHELNRRATAAALHVHPNTVDYRLRRITQLTGLSPTRPTDLPQLNAALVARGGGPKPPPEHPPSGCDEQATDPRPHRLPD</sequence>
<feature type="domain" description="PucR C-terminal helix-turn-helix" evidence="2">
    <location>
        <begin position="352"/>
        <end position="409"/>
    </location>
</feature>
<dbReference type="PANTHER" id="PTHR33744">
    <property type="entry name" value="CARBOHYDRATE DIACID REGULATOR"/>
    <property type="match status" value="1"/>
</dbReference>
<feature type="compositionally biased region" description="Basic and acidic residues" evidence="1">
    <location>
        <begin position="431"/>
        <end position="440"/>
    </location>
</feature>
<dbReference type="Gene3D" id="1.10.10.2840">
    <property type="entry name" value="PucR C-terminal helix-turn-helix domain"/>
    <property type="match status" value="1"/>
</dbReference>
<dbReference type="Pfam" id="PF14361">
    <property type="entry name" value="RsbRD_N"/>
    <property type="match status" value="1"/>
</dbReference>
<dbReference type="Pfam" id="PF13556">
    <property type="entry name" value="HTH_30"/>
    <property type="match status" value="1"/>
</dbReference>
<evidence type="ECO:0000256" key="1">
    <source>
        <dbReference type="SAM" id="MobiDB-lite"/>
    </source>
</evidence>
<organism evidence="4 5">
    <name type="scientific">Actinocatenispora sera</name>
    <dbReference type="NCBI Taxonomy" id="390989"/>
    <lineage>
        <taxon>Bacteria</taxon>
        <taxon>Bacillati</taxon>
        <taxon>Actinomycetota</taxon>
        <taxon>Actinomycetes</taxon>
        <taxon>Micromonosporales</taxon>
        <taxon>Micromonosporaceae</taxon>
        <taxon>Actinocatenispora</taxon>
    </lineage>
</organism>
<dbReference type="InterPro" id="IPR042070">
    <property type="entry name" value="PucR_C-HTH_sf"/>
</dbReference>
<evidence type="ECO:0000313" key="5">
    <source>
        <dbReference type="Proteomes" id="UP000680750"/>
    </source>
</evidence>
<name>A0A810KWF0_9ACTN</name>
<gene>
    <name evidence="4" type="ORF">Asera_07640</name>
</gene>
<dbReference type="InterPro" id="IPR025751">
    <property type="entry name" value="RsbRD_N_dom"/>
</dbReference>
<dbReference type="EMBL" id="AP023354">
    <property type="protein sequence ID" value="BCJ26656.1"/>
    <property type="molecule type" value="Genomic_DNA"/>
</dbReference>
<feature type="domain" description="RsbT co-antagonist protein RsbRD N-terminal" evidence="3">
    <location>
        <begin position="34"/>
        <end position="168"/>
    </location>
</feature>
<dbReference type="Proteomes" id="UP000680750">
    <property type="component" value="Chromosome"/>
</dbReference>
<dbReference type="KEGG" id="aser:Asera_07640"/>
<reference evidence="4" key="1">
    <citation type="submission" date="2020-08" db="EMBL/GenBank/DDBJ databases">
        <title>Whole genome shotgun sequence of Actinocatenispora sera NBRC 101916.</title>
        <authorList>
            <person name="Komaki H."/>
            <person name="Tamura T."/>
        </authorList>
    </citation>
    <scope>NUCLEOTIDE SEQUENCE</scope>
    <source>
        <strain evidence="4">NBRC 101916</strain>
    </source>
</reference>
<dbReference type="InterPro" id="IPR025736">
    <property type="entry name" value="PucR_C-HTH_dom"/>
</dbReference>